<dbReference type="RefSeq" id="WP_215236634.1">
    <property type="nucleotide sequence ID" value="NZ_CAJRAU010000013.1"/>
</dbReference>
<evidence type="ECO:0000256" key="1">
    <source>
        <dbReference type="SAM" id="SignalP"/>
    </source>
</evidence>
<dbReference type="PANTHER" id="PTHR38593:SF1">
    <property type="entry name" value="BLR2558 PROTEIN"/>
    <property type="match status" value="1"/>
</dbReference>
<dbReference type="PROSITE" id="PS51257">
    <property type="entry name" value="PROKAR_LIPOPROTEIN"/>
    <property type="match status" value="1"/>
</dbReference>
<reference evidence="3 4" key="1">
    <citation type="submission" date="2021-04" db="EMBL/GenBank/DDBJ databases">
        <authorList>
            <person name="Rodrigo-Torres L."/>
            <person name="Arahal R. D."/>
            <person name="Lucena T."/>
        </authorList>
    </citation>
    <scope>NUCLEOTIDE SEQUENCE [LARGE SCALE GENOMIC DNA]</scope>
    <source>
        <strain evidence="3 4">CECT 9623</strain>
    </source>
</reference>
<keyword evidence="1" id="KW-0732">Signal</keyword>
<name>A0ABM8UYG9_9BACT</name>
<dbReference type="InterPro" id="IPR012347">
    <property type="entry name" value="Ferritin-like"/>
</dbReference>
<dbReference type="Pfam" id="PF13628">
    <property type="entry name" value="DUF4142"/>
    <property type="match status" value="1"/>
</dbReference>
<evidence type="ECO:0000259" key="2">
    <source>
        <dbReference type="Pfam" id="PF13628"/>
    </source>
</evidence>
<feature type="domain" description="DUF4142" evidence="2">
    <location>
        <begin position="35"/>
        <end position="181"/>
    </location>
</feature>
<keyword evidence="4" id="KW-1185">Reference proteome</keyword>
<comment type="caution">
    <text evidence="3">The sequence shown here is derived from an EMBL/GenBank/DDBJ whole genome shotgun (WGS) entry which is preliminary data.</text>
</comment>
<dbReference type="PANTHER" id="PTHR38593">
    <property type="entry name" value="BLR2558 PROTEIN"/>
    <property type="match status" value="1"/>
</dbReference>
<accession>A0ABM8UYG9</accession>
<feature type="chain" id="PRO_5045869365" description="DUF4142 domain-containing protein" evidence="1">
    <location>
        <begin position="20"/>
        <end position="186"/>
    </location>
</feature>
<gene>
    <name evidence="3" type="ORF">DYBT9623_05412</name>
</gene>
<dbReference type="InterPro" id="IPR025419">
    <property type="entry name" value="DUF4142"/>
</dbReference>
<proteinExistence type="predicted"/>
<dbReference type="Gene3D" id="1.20.1260.10">
    <property type="match status" value="1"/>
</dbReference>
<evidence type="ECO:0000313" key="4">
    <source>
        <dbReference type="Proteomes" id="UP000679725"/>
    </source>
</evidence>
<dbReference type="Proteomes" id="UP000679725">
    <property type="component" value="Unassembled WGS sequence"/>
</dbReference>
<feature type="signal peptide" evidence="1">
    <location>
        <begin position="1"/>
        <end position="19"/>
    </location>
</feature>
<sequence>MKKLRLILLLVAGSFLAVSCNDDDDNNGGTTLPETDRTFVMNAADGGMFEVRSGELAVAKGDSTRTGMVMGSDSMSIKSFGQMMITDHTKANNELKSLADKKDVDVPTALSATKQKMIDSLTAATGPAFNMLYAKMMVASHKETVALFEKQAASGQDAELKSWATQKLPVLKHHLEMAEMMHEEVK</sequence>
<dbReference type="EMBL" id="CAJRAU010000013">
    <property type="protein sequence ID" value="CAG5074724.1"/>
    <property type="molecule type" value="Genomic_DNA"/>
</dbReference>
<organism evidence="3 4">
    <name type="scientific">Dyadobacter linearis</name>
    <dbReference type="NCBI Taxonomy" id="2823330"/>
    <lineage>
        <taxon>Bacteria</taxon>
        <taxon>Pseudomonadati</taxon>
        <taxon>Bacteroidota</taxon>
        <taxon>Cytophagia</taxon>
        <taxon>Cytophagales</taxon>
        <taxon>Spirosomataceae</taxon>
        <taxon>Dyadobacter</taxon>
    </lineage>
</organism>
<evidence type="ECO:0000313" key="3">
    <source>
        <dbReference type="EMBL" id="CAG5074724.1"/>
    </source>
</evidence>
<protein>
    <recommendedName>
        <fullName evidence="2">DUF4142 domain-containing protein</fullName>
    </recommendedName>
</protein>